<organism evidence="2 3">
    <name type="scientific">Aporhodopirellula aestuarii</name>
    <dbReference type="NCBI Taxonomy" id="2950107"/>
    <lineage>
        <taxon>Bacteria</taxon>
        <taxon>Pseudomonadati</taxon>
        <taxon>Planctomycetota</taxon>
        <taxon>Planctomycetia</taxon>
        <taxon>Pirellulales</taxon>
        <taxon>Pirellulaceae</taxon>
        <taxon>Aporhodopirellula</taxon>
    </lineage>
</organism>
<dbReference type="RefSeq" id="WP_250926671.1">
    <property type="nucleotide sequence ID" value="NZ_JAMQBK010000001.1"/>
</dbReference>
<reference evidence="2 3" key="1">
    <citation type="journal article" date="2022" name="Syst. Appl. Microbiol.">
        <title>Rhodopirellula aestuarii sp. nov., a novel member of the genus Rhodopirellula isolated from brackish sediments collected in the Tagus River estuary, Portugal.</title>
        <authorList>
            <person name="Vitorino I.R."/>
            <person name="Klimek D."/>
            <person name="Calusinska M."/>
            <person name="Lobo-da-Cunha A."/>
            <person name="Vasconcelos V."/>
            <person name="Lage O.M."/>
        </authorList>
    </citation>
    <scope>NUCLEOTIDE SEQUENCE [LARGE SCALE GENOMIC DNA]</scope>
    <source>
        <strain evidence="2 3">ICT_H3.1</strain>
    </source>
</reference>
<dbReference type="GO" id="GO:0005524">
    <property type="term" value="F:ATP binding"/>
    <property type="evidence" value="ECO:0007669"/>
    <property type="project" value="UniProtKB-KW"/>
</dbReference>
<protein>
    <submittedName>
        <fullName evidence="2">ATP-binding protein</fullName>
    </submittedName>
</protein>
<keyword evidence="3" id="KW-1185">Reference proteome</keyword>
<evidence type="ECO:0000256" key="1">
    <source>
        <dbReference type="SAM" id="MobiDB-lite"/>
    </source>
</evidence>
<keyword evidence="2" id="KW-0547">Nucleotide-binding</keyword>
<gene>
    <name evidence="2" type="ORF">NB063_00005</name>
</gene>
<sequence length="144" mass="15678">MQTLTVSCPQGHQLHAPLRAIGKTLPCPICKEMVAVSECGPIAKASETKPATVMRKDSVESNAQRSISRPHMQPAEKRDPLSDTGVMRILGDFVAPTQEIEPDNTQNVRTCPLCSCDVSEAVSVCKNCKCYIGPSPDFFKQFAE</sequence>
<accession>A0ABT0TWQ8</accession>
<name>A0ABT0TWQ8_9BACT</name>
<proteinExistence type="predicted"/>
<evidence type="ECO:0000313" key="2">
    <source>
        <dbReference type="EMBL" id="MCM2368995.1"/>
    </source>
</evidence>
<feature type="region of interest" description="Disordered" evidence="1">
    <location>
        <begin position="50"/>
        <end position="84"/>
    </location>
</feature>
<keyword evidence="2" id="KW-0067">ATP-binding</keyword>
<comment type="caution">
    <text evidence="2">The sequence shown here is derived from an EMBL/GenBank/DDBJ whole genome shotgun (WGS) entry which is preliminary data.</text>
</comment>
<evidence type="ECO:0000313" key="3">
    <source>
        <dbReference type="Proteomes" id="UP001202961"/>
    </source>
</evidence>
<dbReference type="Proteomes" id="UP001202961">
    <property type="component" value="Unassembled WGS sequence"/>
</dbReference>
<dbReference type="EMBL" id="JAMQBK010000001">
    <property type="protein sequence ID" value="MCM2368995.1"/>
    <property type="molecule type" value="Genomic_DNA"/>
</dbReference>